<dbReference type="AlphaFoldDB" id="A0A7M7IG53"/>
<evidence type="ECO:0000313" key="4">
    <source>
        <dbReference type="Proteomes" id="UP000005203"/>
    </source>
</evidence>
<evidence type="ECO:0000256" key="2">
    <source>
        <dbReference type="SAM" id="SignalP"/>
    </source>
</evidence>
<dbReference type="OrthoDB" id="8195753at2759"/>
<name>A0A7M7IG53_APIME</name>
<evidence type="ECO:0000313" key="3">
    <source>
        <dbReference type="EnsemblMetazoa" id="XP_016768624"/>
    </source>
</evidence>
<dbReference type="KEGG" id="ame:100578269"/>
<feature type="chain" id="PRO_5044659862" evidence="2">
    <location>
        <begin position="27"/>
        <end position="393"/>
    </location>
</feature>
<dbReference type="GeneID" id="100578269"/>
<evidence type="ECO:0000256" key="1">
    <source>
        <dbReference type="SAM" id="MobiDB-lite"/>
    </source>
</evidence>
<feature type="region of interest" description="Disordered" evidence="1">
    <location>
        <begin position="149"/>
        <end position="174"/>
    </location>
</feature>
<dbReference type="Proteomes" id="UP000005203">
    <property type="component" value="Linkage group LG7"/>
</dbReference>
<dbReference type="EnsemblMetazoa" id="XM_016913135">
    <property type="protein sequence ID" value="XP_016768624"/>
    <property type="gene ID" value="LOC100578269"/>
</dbReference>
<sequence>MKQHYKGVIMLQFAFCLMLIFHGKDSIGKPLTPDDVEGLLPPDPRDKNETLAAVVQDPVVQDAVHHTVSNGSLNGLVIKKHVFIMPATNPNLILSKREHLLVVPTENLQDVKKNITEAKEAETQTQESLPENDGFLEDDESQYLLEGDENDVKESKDASVNHQSSNEKRKSETEFLRNKLTREISLAQDSSSKKVAVPIVAVIDPSNAEKGQVKSPIVAVLPHHVKSDGLNGQIQFLKDNGEKIREQAQDYIDQSSLTITPNYWKFSTPSEIAPSPIYSNDPAMISSYADRGASSPSSATNEMFLTPLIMSSQWGMLAPSVQGDRITDYAGETGDMDVAEDIIFRPLFRYRQETQQRSKYYDESNRRYSYTPYRNYDNYYPRRSFYRPQYNDY</sequence>
<organism evidence="3">
    <name type="scientific">Apis mellifera</name>
    <name type="common">Honeybee</name>
    <dbReference type="NCBI Taxonomy" id="7460"/>
    <lineage>
        <taxon>Eukaryota</taxon>
        <taxon>Metazoa</taxon>
        <taxon>Ecdysozoa</taxon>
        <taxon>Arthropoda</taxon>
        <taxon>Hexapoda</taxon>
        <taxon>Insecta</taxon>
        <taxon>Pterygota</taxon>
        <taxon>Neoptera</taxon>
        <taxon>Endopterygota</taxon>
        <taxon>Hymenoptera</taxon>
        <taxon>Apocrita</taxon>
        <taxon>Aculeata</taxon>
        <taxon>Apoidea</taxon>
        <taxon>Anthophila</taxon>
        <taxon>Apidae</taxon>
        <taxon>Apis</taxon>
    </lineage>
</organism>
<accession>A0A8B7KKD1</accession>
<gene>
    <name evidence="5" type="primary">LOC100578269</name>
</gene>
<feature type="compositionally biased region" description="Basic and acidic residues" evidence="1">
    <location>
        <begin position="150"/>
        <end position="174"/>
    </location>
</feature>
<reference evidence="3" key="1">
    <citation type="submission" date="2021-01" db="UniProtKB">
        <authorList>
            <consortium name="EnsemblMetazoa"/>
        </authorList>
    </citation>
    <scope>IDENTIFICATION</scope>
    <source>
        <strain evidence="3">DH4</strain>
    </source>
</reference>
<feature type="signal peptide" evidence="2">
    <location>
        <begin position="1"/>
        <end position="26"/>
    </location>
</feature>
<keyword evidence="4" id="KW-1185">Reference proteome</keyword>
<keyword evidence="2" id="KW-0732">Signal</keyword>
<accession>A0A7M7IG53</accession>
<dbReference type="RefSeq" id="XP_016768624.2">
    <property type="nucleotide sequence ID" value="XM_016913135.2"/>
</dbReference>
<proteinExistence type="predicted"/>
<reference evidence="5" key="2">
    <citation type="submission" date="2025-04" db="UniProtKB">
        <authorList>
            <consortium name="RefSeq"/>
        </authorList>
    </citation>
    <scope>IDENTIFICATION</scope>
    <source>
        <strain evidence="5">DH4</strain>
        <tissue evidence="5">Whole body</tissue>
    </source>
</reference>
<evidence type="ECO:0000313" key="5">
    <source>
        <dbReference type="RefSeq" id="XP_016768624.2"/>
    </source>
</evidence>
<protein>
    <submittedName>
        <fullName evidence="5">Uncharacterized protein LOC100578269 isoform X1</fullName>
    </submittedName>
</protein>